<evidence type="ECO:0000256" key="1">
    <source>
        <dbReference type="SAM" id="Phobius"/>
    </source>
</evidence>
<keyword evidence="1" id="KW-1133">Transmembrane helix</keyword>
<gene>
    <name evidence="2" type="ORF">ACFOHL_11955</name>
</gene>
<proteinExistence type="predicted"/>
<feature type="transmembrane region" description="Helical" evidence="1">
    <location>
        <begin position="59"/>
        <end position="80"/>
    </location>
</feature>
<organism evidence="2 3">
    <name type="scientific">Agaribacter flavus</name>
    <dbReference type="NCBI Taxonomy" id="1902781"/>
    <lineage>
        <taxon>Bacteria</taxon>
        <taxon>Pseudomonadati</taxon>
        <taxon>Pseudomonadota</taxon>
        <taxon>Gammaproteobacteria</taxon>
        <taxon>Alteromonadales</taxon>
        <taxon>Alteromonadaceae</taxon>
        <taxon>Agaribacter</taxon>
    </lineage>
</organism>
<sequence>MRKWSKAKEQPELLGKYLKTYDHSYVHFMDILVLNWASVVCFFAIVILEIIYWNTAPTWFVVMEFLVIIVAISIVSFDYYRVNVRPKITVYELGIEIAGNLHFYGLPKMKAEVLWEDIDKVMHPMPDKLEEPMAGFYLCFKSGEKVLIPQSIDKYLKLYSEFSRRNITGADAELPVYKLDHWGNVDGFSMKPIAKNKPIL</sequence>
<dbReference type="Proteomes" id="UP001595478">
    <property type="component" value="Unassembled WGS sequence"/>
</dbReference>
<feature type="transmembrane region" description="Helical" evidence="1">
    <location>
        <begin position="31"/>
        <end position="53"/>
    </location>
</feature>
<protein>
    <submittedName>
        <fullName evidence="2">Uncharacterized protein</fullName>
    </submittedName>
</protein>
<reference evidence="3" key="1">
    <citation type="journal article" date="2019" name="Int. J. Syst. Evol. Microbiol.">
        <title>The Global Catalogue of Microorganisms (GCM) 10K type strain sequencing project: providing services to taxonomists for standard genome sequencing and annotation.</title>
        <authorList>
            <consortium name="The Broad Institute Genomics Platform"/>
            <consortium name="The Broad Institute Genome Sequencing Center for Infectious Disease"/>
            <person name="Wu L."/>
            <person name="Ma J."/>
        </authorList>
    </citation>
    <scope>NUCLEOTIDE SEQUENCE [LARGE SCALE GENOMIC DNA]</scope>
    <source>
        <strain evidence="3">KCTC 52473</strain>
    </source>
</reference>
<keyword evidence="1" id="KW-0472">Membrane</keyword>
<dbReference type="RefSeq" id="WP_376920467.1">
    <property type="nucleotide sequence ID" value="NZ_JBHRSW010000020.1"/>
</dbReference>
<accession>A0ABV7FSJ6</accession>
<evidence type="ECO:0000313" key="2">
    <source>
        <dbReference type="EMBL" id="MFC3122334.1"/>
    </source>
</evidence>
<keyword evidence="3" id="KW-1185">Reference proteome</keyword>
<evidence type="ECO:0000313" key="3">
    <source>
        <dbReference type="Proteomes" id="UP001595478"/>
    </source>
</evidence>
<comment type="caution">
    <text evidence="2">The sequence shown here is derived from an EMBL/GenBank/DDBJ whole genome shotgun (WGS) entry which is preliminary data.</text>
</comment>
<dbReference type="EMBL" id="JBHRSW010000020">
    <property type="protein sequence ID" value="MFC3122334.1"/>
    <property type="molecule type" value="Genomic_DNA"/>
</dbReference>
<keyword evidence="1" id="KW-0812">Transmembrane</keyword>
<name>A0ABV7FSJ6_9ALTE</name>